<dbReference type="EMBL" id="SSTE01019881">
    <property type="protein sequence ID" value="KAA0035865.1"/>
    <property type="molecule type" value="Genomic_DNA"/>
</dbReference>
<organism evidence="3 5">
    <name type="scientific">Cucumis melo var. makuwa</name>
    <name type="common">Oriental melon</name>
    <dbReference type="NCBI Taxonomy" id="1194695"/>
    <lineage>
        <taxon>Eukaryota</taxon>
        <taxon>Viridiplantae</taxon>
        <taxon>Streptophyta</taxon>
        <taxon>Embryophyta</taxon>
        <taxon>Tracheophyta</taxon>
        <taxon>Spermatophyta</taxon>
        <taxon>Magnoliopsida</taxon>
        <taxon>eudicotyledons</taxon>
        <taxon>Gunneridae</taxon>
        <taxon>Pentapetalae</taxon>
        <taxon>rosids</taxon>
        <taxon>fabids</taxon>
        <taxon>Cucurbitales</taxon>
        <taxon>Cucurbitaceae</taxon>
        <taxon>Benincaseae</taxon>
        <taxon>Cucumis</taxon>
    </lineage>
</organism>
<dbReference type="Proteomes" id="UP000321393">
    <property type="component" value="Unassembled WGS sequence"/>
</dbReference>
<proteinExistence type="predicted"/>
<keyword evidence="1" id="KW-0472">Membrane</keyword>
<gene>
    <name evidence="3" type="ORF">E5676_scaffold344G00800</name>
    <name evidence="2" type="ORF">E6C27_scaffold56G00290</name>
</gene>
<name>A0A5D3E2H7_CUCMM</name>
<dbReference type="OrthoDB" id="1306334at2759"/>
<comment type="caution">
    <text evidence="3">The sequence shown here is derived from an EMBL/GenBank/DDBJ whole genome shotgun (WGS) entry which is preliminary data.</text>
</comment>
<protein>
    <recommendedName>
        <fullName evidence="6">Reverse transcriptase Ty1/copia-type domain-containing protein</fullName>
    </recommendedName>
</protein>
<keyword evidence="1" id="KW-0812">Transmembrane</keyword>
<dbReference type="AlphaFoldDB" id="A0A5D3E2H7"/>
<evidence type="ECO:0000313" key="2">
    <source>
        <dbReference type="EMBL" id="KAA0035865.1"/>
    </source>
</evidence>
<dbReference type="EMBL" id="SSTD01000679">
    <property type="protein sequence ID" value="TYK30313.1"/>
    <property type="molecule type" value="Genomic_DNA"/>
</dbReference>
<evidence type="ECO:0000313" key="4">
    <source>
        <dbReference type="Proteomes" id="UP000321393"/>
    </source>
</evidence>
<accession>A0A5D3E2H7</accession>
<keyword evidence="1" id="KW-1133">Transmembrane helix</keyword>
<feature type="transmembrane region" description="Helical" evidence="1">
    <location>
        <begin position="20"/>
        <end position="42"/>
    </location>
</feature>
<reference evidence="4 5" key="1">
    <citation type="submission" date="2019-08" db="EMBL/GenBank/DDBJ databases">
        <title>Draft genome sequences of two oriental melons (Cucumis melo L. var makuwa).</title>
        <authorList>
            <person name="Kwon S.-Y."/>
        </authorList>
    </citation>
    <scope>NUCLEOTIDE SEQUENCE [LARGE SCALE GENOMIC DNA]</scope>
    <source>
        <strain evidence="5">cv. Chang Bougi</strain>
        <strain evidence="4">cv. SW 3</strain>
        <tissue evidence="3">Leaf</tissue>
    </source>
</reference>
<evidence type="ECO:0000256" key="1">
    <source>
        <dbReference type="SAM" id="Phobius"/>
    </source>
</evidence>
<sequence>MSSYVLNGEIPYRVPFPTKSLFPIALKIFGYIIYFIIIKFMLREDDDLFIYEVTTPTPSFSPILPPSRLYLSQVYSRRPPPQPLDLCPPLMSPSSCDPGPSNDLFIALCKDMSHLGWQNAMIEKTTALNDNGTWDLVFHPTRKNVIDCKRVFTVKVNPDGTMARLQARLVAKALHQLDIENAFLNGDLQEEVYMQQPPRKIRRQTKWYSDDAELATC</sequence>
<evidence type="ECO:0000313" key="3">
    <source>
        <dbReference type="EMBL" id="TYK30313.1"/>
    </source>
</evidence>
<dbReference type="STRING" id="1194695.A0A5D3E2H7"/>
<evidence type="ECO:0000313" key="5">
    <source>
        <dbReference type="Proteomes" id="UP000321947"/>
    </source>
</evidence>
<evidence type="ECO:0008006" key="6">
    <source>
        <dbReference type="Google" id="ProtNLM"/>
    </source>
</evidence>
<dbReference type="Proteomes" id="UP000321947">
    <property type="component" value="Unassembled WGS sequence"/>
</dbReference>